<keyword evidence="5 6" id="KW-0472">Membrane</keyword>
<evidence type="ECO:0000256" key="2">
    <source>
        <dbReference type="ARBA" id="ARBA00022475"/>
    </source>
</evidence>
<protein>
    <recommendedName>
        <fullName evidence="6">Cyclic-di-AMP phosphodiesterase</fullName>
        <ecNumber evidence="6">3.1.4.-</ecNumber>
    </recommendedName>
</protein>
<comment type="function">
    <text evidence="6">Has phosphodiesterase (PDE) activity against cyclic-di-AMP (c-di-AMP).</text>
</comment>
<feature type="binding site" evidence="7">
    <location>
        <position position="430"/>
    </location>
    <ligand>
        <name>Mn(2+)</name>
        <dbReference type="ChEBI" id="CHEBI:29035"/>
        <label>2</label>
    </ligand>
</feature>
<feature type="binding site" evidence="7">
    <location>
        <position position="355"/>
    </location>
    <ligand>
        <name>Mn(2+)</name>
        <dbReference type="ChEBI" id="CHEBI:29035"/>
        <label>1</label>
    </ligand>
</feature>
<feature type="binding site" evidence="7">
    <location>
        <position position="430"/>
    </location>
    <ligand>
        <name>Mn(2+)</name>
        <dbReference type="ChEBI" id="CHEBI:29035"/>
        <label>1</label>
    </ligand>
</feature>
<dbReference type="GO" id="GO:0005886">
    <property type="term" value="C:plasma membrane"/>
    <property type="evidence" value="ECO:0007669"/>
    <property type="project" value="UniProtKB-SubCell"/>
</dbReference>
<evidence type="ECO:0000259" key="9">
    <source>
        <dbReference type="PROSITE" id="PS50887"/>
    </source>
</evidence>
<dbReference type="PIRSF" id="PIRSF026583">
    <property type="entry name" value="YybT"/>
    <property type="match status" value="1"/>
</dbReference>
<dbReference type="Pfam" id="PF02272">
    <property type="entry name" value="DHHA1"/>
    <property type="match status" value="1"/>
</dbReference>
<dbReference type="AlphaFoldDB" id="A0A9D2G2T8"/>
<name>A0A9D2G2T8_9LACT</name>
<evidence type="ECO:0000256" key="7">
    <source>
        <dbReference type="PIRSR" id="PIRSR026583-50"/>
    </source>
</evidence>
<feature type="binding site" evidence="7">
    <location>
        <position position="454"/>
    </location>
    <ligand>
        <name>Mn(2+)</name>
        <dbReference type="ChEBI" id="CHEBI:29035"/>
        <label>2</label>
    </ligand>
</feature>
<dbReference type="PANTHER" id="PTHR47618:SF2">
    <property type="entry name" value="CYCLIC-DI-AMP PHOSPHODIESTERASE GDPP"/>
    <property type="match status" value="1"/>
</dbReference>
<evidence type="ECO:0000313" key="11">
    <source>
        <dbReference type="Proteomes" id="UP000824106"/>
    </source>
</evidence>
<dbReference type="GO" id="GO:0046872">
    <property type="term" value="F:metal ion binding"/>
    <property type="evidence" value="ECO:0007669"/>
    <property type="project" value="UniProtKB-KW"/>
</dbReference>
<feature type="binding site" evidence="7">
    <location>
        <position position="510"/>
    </location>
    <ligand>
        <name>Mn(2+)</name>
        <dbReference type="ChEBI" id="CHEBI:29035"/>
        <label>2</label>
    </ligand>
</feature>
<comment type="similarity">
    <text evidence="6">Belongs to the GdpP/PdeA phosphodiesterase family.</text>
</comment>
<organism evidence="10 11">
    <name type="scientific">Candidatus Atopostipes pullistercoris</name>
    <dbReference type="NCBI Taxonomy" id="2838467"/>
    <lineage>
        <taxon>Bacteria</taxon>
        <taxon>Bacillati</taxon>
        <taxon>Bacillota</taxon>
        <taxon>Bacilli</taxon>
        <taxon>Lactobacillales</taxon>
        <taxon>Carnobacteriaceae</taxon>
        <taxon>Atopostipes</taxon>
    </lineage>
</organism>
<dbReference type="PANTHER" id="PTHR47618">
    <property type="entry name" value="BIFUNCTIONAL OLIGORIBONUCLEASE AND PAP PHOSPHATASE NRNA"/>
    <property type="match status" value="1"/>
</dbReference>
<evidence type="ECO:0000313" key="10">
    <source>
        <dbReference type="EMBL" id="HIZ71246.1"/>
    </source>
</evidence>
<evidence type="ECO:0000256" key="6">
    <source>
        <dbReference type="PIRNR" id="PIRNR026583"/>
    </source>
</evidence>
<reference evidence="10" key="1">
    <citation type="journal article" date="2021" name="PeerJ">
        <title>Extensive microbial diversity within the chicken gut microbiome revealed by metagenomics and culture.</title>
        <authorList>
            <person name="Gilroy R."/>
            <person name="Ravi A."/>
            <person name="Getino M."/>
            <person name="Pursley I."/>
            <person name="Horton D.L."/>
            <person name="Alikhan N.F."/>
            <person name="Baker D."/>
            <person name="Gharbi K."/>
            <person name="Hall N."/>
            <person name="Watson M."/>
            <person name="Adriaenssens E.M."/>
            <person name="Foster-Nyarko E."/>
            <person name="Jarju S."/>
            <person name="Secka A."/>
            <person name="Antonio M."/>
            <person name="Oren A."/>
            <person name="Chaudhuri R.R."/>
            <person name="La Ragione R."/>
            <person name="Hildebrand F."/>
            <person name="Pallen M.J."/>
        </authorList>
    </citation>
    <scope>NUCLEOTIDE SEQUENCE</scope>
    <source>
        <strain evidence="10">CHK169-4300</strain>
    </source>
</reference>
<dbReference type="EMBL" id="DXAZ01000086">
    <property type="protein sequence ID" value="HIZ71246.1"/>
    <property type="molecule type" value="Genomic_DNA"/>
</dbReference>
<feature type="domain" description="GGDEF" evidence="9">
    <location>
        <begin position="183"/>
        <end position="311"/>
    </location>
</feature>
<dbReference type="InterPro" id="IPR000160">
    <property type="entry name" value="GGDEF_dom"/>
</dbReference>
<feature type="binding site" evidence="7">
    <location>
        <position position="359"/>
    </location>
    <ligand>
        <name>Mn(2+)</name>
        <dbReference type="ChEBI" id="CHEBI:29035"/>
        <label>1</label>
    </ligand>
</feature>
<evidence type="ECO:0000256" key="8">
    <source>
        <dbReference type="SAM" id="Phobius"/>
    </source>
</evidence>
<dbReference type="InterPro" id="IPR001667">
    <property type="entry name" value="DDH_dom"/>
</dbReference>
<dbReference type="Pfam" id="PF21370">
    <property type="entry name" value="PAS_GdpP"/>
    <property type="match status" value="1"/>
</dbReference>
<comment type="caution">
    <text evidence="10">The sequence shown here is derived from an EMBL/GenBank/DDBJ whole genome shotgun (WGS) entry which is preliminary data.</text>
</comment>
<evidence type="ECO:0000256" key="4">
    <source>
        <dbReference type="ARBA" id="ARBA00022989"/>
    </source>
</evidence>
<comment type="cofactor">
    <cofactor evidence="7">
        <name>Mn(2+)</name>
        <dbReference type="ChEBI" id="CHEBI:29035"/>
    </cofactor>
    <text evidence="7">For phosphodiesterase activity, probably binds 2 Mn(2+) per subunit.</text>
</comment>
<dbReference type="Proteomes" id="UP000824106">
    <property type="component" value="Unassembled WGS sequence"/>
</dbReference>
<dbReference type="Gene3D" id="3.10.310.30">
    <property type="match status" value="1"/>
</dbReference>
<keyword evidence="4 8" id="KW-1133">Transmembrane helix</keyword>
<keyword evidence="2 6" id="KW-1003">Cell membrane</keyword>
<dbReference type="InterPro" id="IPR038763">
    <property type="entry name" value="DHH_sf"/>
</dbReference>
<evidence type="ECO:0000256" key="3">
    <source>
        <dbReference type="ARBA" id="ARBA00022692"/>
    </source>
</evidence>
<keyword evidence="6" id="KW-0378">Hydrolase</keyword>
<dbReference type="InterPro" id="IPR051319">
    <property type="entry name" value="Oligoribo/pAp-PDE_c-di-AMP_PDE"/>
</dbReference>
<dbReference type="Gene3D" id="3.90.1640.10">
    <property type="entry name" value="inorganic pyrophosphatase (n-terminal core)"/>
    <property type="match status" value="1"/>
</dbReference>
<gene>
    <name evidence="10" type="ORF">H9808_05710</name>
</gene>
<dbReference type="SUPFAM" id="SSF64182">
    <property type="entry name" value="DHH phosphoesterases"/>
    <property type="match status" value="1"/>
</dbReference>
<evidence type="ECO:0000256" key="5">
    <source>
        <dbReference type="ARBA" id="ARBA00023136"/>
    </source>
</evidence>
<reference evidence="10" key="2">
    <citation type="submission" date="2021-04" db="EMBL/GenBank/DDBJ databases">
        <authorList>
            <person name="Gilroy R."/>
        </authorList>
    </citation>
    <scope>NUCLEOTIDE SEQUENCE</scope>
    <source>
        <strain evidence="10">CHK169-4300</strain>
    </source>
</reference>
<feature type="transmembrane region" description="Helical" evidence="8">
    <location>
        <begin position="21"/>
        <end position="39"/>
    </location>
</feature>
<dbReference type="GO" id="GO:0016787">
    <property type="term" value="F:hydrolase activity"/>
    <property type="evidence" value="ECO:0007669"/>
    <property type="project" value="UniProtKB-UniRule"/>
</dbReference>
<comment type="subcellular location">
    <subcellularLocation>
        <location evidence="1">Cell membrane</location>
        <topology evidence="1">Multi-pass membrane protein</topology>
    </subcellularLocation>
</comment>
<sequence>MKPLKDKRLASFFKIDSLNKVVSLIIAIQISIIFISVVLKLWLGLLVLLLFIIMDVVLWRLSERASEDLNSYISNLSYRIKRGEHEAIIKLPIGIVIYNDDFEIEWLSPYLQAGSKDTEPIIGRKIEDVFDGILEAMEEEAPENKIIKWRDNYYRIRVEEDIHVIYLENVSYYIHIREELEKNRSVIGWLFLDNYDELIKGLDDRAISNFNSLLTTYLSNWARQHNIYYKRIENDKYLLLLRHDELERLEDENFNIVNNIRDYTSKRNLPLTVSIGVSYGEASFIELAELSQKDLDLALGRGGDQAIVREVGQEPRYYGGNTNPMEKRTRVRSRMISEALQEQIKQAPTTYVMGHMFPDMDAIGSSLGIARIAMMLGKDAKVIIDQEKIGNDISNLLDEISKYHETAKNIISPEEAFEEISQEDLVVLVDHHKPSMSIAPYLNEETNKVVIIDHHRRGDEFPDKPILVYIEPYASSASELITELFEYVSSDSNSINRIEATTMLGGIIVDTNNFSLRTGSRTFDAASYLQSVGANTTTIQRMLKESPENYLTRMEIVKNMEFVTKGMAVAHGEEKDYHRQVIAAQAADTILSMTDVEASFVIIRIDEETIGVSARSLGKVNVQRVMEKMGGGGHLTNAATQVKNSTILEVKEQLKQAIEELNI</sequence>
<proteinExistence type="inferred from homology"/>
<dbReference type="GO" id="GO:0003676">
    <property type="term" value="F:nucleic acid binding"/>
    <property type="evidence" value="ECO:0007669"/>
    <property type="project" value="UniProtKB-UniRule"/>
</dbReference>
<keyword evidence="7" id="KW-0479">Metal-binding</keyword>
<comment type="catalytic activity">
    <reaction evidence="6">
        <text>3',3'-c-di-AMP + H2O = 5'-O-phosphonoadenylyl-(3'-&gt;5')-adenosine + H(+)</text>
        <dbReference type="Rhea" id="RHEA:54420"/>
        <dbReference type="ChEBI" id="CHEBI:15377"/>
        <dbReference type="ChEBI" id="CHEBI:15378"/>
        <dbReference type="ChEBI" id="CHEBI:71500"/>
        <dbReference type="ChEBI" id="CHEBI:138171"/>
    </reaction>
</comment>
<dbReference type="Pfam" id="PF24898">
    <property type="entry name" value="GGDEF_GdpP"/>
    <property type="match status" value="1"/>
</dbReference>
<evidence type="ECO:0000256" key="1">
    <source>
        <dbReference type="ARBA" id="ARBA00004651"/>
    </source>
</evidence>
<accession>A0A9D2G2T8</accession>
<dbReference type="EC" id="3.1.4.-" evidence="6"/>
<dbReference type="InterPro" id="IPR049553">
    <property type="entry name" value="GdpP-like_PAS"/>
</dbReference>
<dbReference type="PROSITE" id="PS50887">
    <property type="entry name" value="GGDEF"/>
    <property type="match status" value="1"/>
</dbReference>
<keyword evidence="3 8" id="KW-0812">Transmembrane</keyword>
<dbReference type="InterPro" id="IPR003156">
    <property type="entry name" value="DHHA1_dom"/>
</dbReference>
<dbReference type="Gene3D" id="3.30.450.20">
    <property type="entry name" value="PAS domain"/>
    <property type="match status" value="1"/>
</dbReference>
<dbReference type="Pfam" id="PF01368">
    <property type="entry name" value="DHH"/>
    <property type="match status" value="1"/>
</dbReference>
<dbReference type="FunFam" id="3.90.1640.10:FF:000002">
    <property type="entry name" value="Cyclic-di-AMP phosphodiesterase"/>
    <property type="match status" value="1"/>
</dbReference>
<keyword evidence="7" id="KW-0464">Manganese</keyword>
<dbReference type="InterPro" id="IPR014528">
    <property type="entry name" value="GdpP/PdeA"/>
</dbReference>
<feature type="binding site" evidence="7">
    <location>
        <position position="361"/>
    </location>
    <ligand>
        <name>Mn(2+)</name>
        <dbReference type="ChEBI" id="CHEBI:29035"/>
        <label>2</label>
    </ligand>
</feature>